<dbReference type="InterPro" id="IPR050266">
    <property type="entry name" value="AB_hydrolase_sf"/>
</dbReference>
<sequence length="283" mass="30338">MSRPLAEDLPPEALSLLRQATRLTTPCGDGDMVWHAWGDGEPLVLLHGGSGSWTHWIRNVATLAAAGRRVLVPDLPGFGDSARPPGNGDADGVVPVLAEGLPYLLGMQSADIAGFSFGGLCGGLLAAAHPELVRRLVLVGAPGFGLREKRLTLVAWQHLDDPQARANAHRRNLATLMLHRPEAVDALAVAVQSANVPHDRMRRRKLAMTDILLRQLPGIECPVDAIYGEHDSLYSGGLLDQVEQLLRSAAPRFGRCVRIPGAGHWVQFEAAAAFDQALLQILG</sequence>
<name>A0ABS1JVW3_9BURK</name>
<dbReference type="RefSeq" id="WP_201693053.1">
    <property type="nucleotide sequence ID" value="NZ_JAEQND010000018.1"/>
</dbReference>
<dbReference type="Pfam" id="PF00561">
    <property type="entry name" value="Abhydrolase_1"/>
    <property type="match status" value="1"/>
</dbReference>
<accession>A0ABS1JVW3</accession>
<dbReference type="PRINTS" id="PR00412">
    <property type="entry name" value="EPOXHYDRLASE"/>
</dbReference>
<dbReference type="Gene3D" id="3.40.50.1820">
    <property type="entry name" value="alpha/beta hydrolase"/>
    <property type="match status" value="1"/>
</dbReference>
<dbReference type="EMBL" id="JAEQND010000018">
    <property type="protein sequence ID" value="MBL0428424.1"/>
    <property type="molecule type" value="Genomic_DNA"/>
</dbReference>
<dbReference type="PANTHER" id="PTHR43798:SF33">
    <property type="entry name" value="HYDROLASE, PUTATIVE (AFU_ORTHOLOGUE AFUA_2G14860)-RELATED"/>
    <property type="match status" value="1"/>
</dbReference>
<reference evidence="2 3" key="1">
    <citation type="journal article" date="2017" name="Int. J. Syst. Evol. Microbiol.">
        <title>Ramlibacter alkalitolerans sp. nov., alkali-tolerant bacterium isolated from soil of ginseng.</title>
        <authorList>
            <person name="Lee D.H."/>
            <person name="Cha C.J."/>
        </authorList>
    </citation>
    <scope>NUCLEOTIDE SEQUENCE [LARGE SCALE GENOMIC DNA]</scope>
    <source>
        <strain evidence="2 3">KACC 19305</strain>
    </source>
</reference>
<protein>
    <submittedName>
        <fullName evidence="2">Alpha/beta fold hydrolase</fullName>
    </submittedName>
</protein>
<evidence type="ECO:0000313" key="2">
    <source>
        <dbReference type="EMBL" id="MBL0428424.1"/>
    </source>
</evidence>
<dbReference type="SUPFAM" id="SSF53474">
    <property type="entry name" value="alpha/beta-Hydrolases"/>
    <property type="match status" value="1"/>
</dbReference>
<keyword evidence="3" id="KW-1185">Reference proteome</keyword>
<dbReference type="PANTHER" id="PTHR43798">
    <property type="entry name" value="MONOACYLGLYCEROL LIPASE"/>
    <property type="match status" value="1"/>
</dbReference>
<organism evidence="2 3">
    <name type="scientific">Ramlibacter alkalitolerans</name>
    <dbReference type="NCBI Taxonomy" id="2039631"/>
    <lineage>
        <taxon>Bacteria</taxon>
        <taxon>Pseudomonadati</taxon>
        <taxon>Pseudomonadota</taxon>
        <taxon>Betaproteobacteria</taxon>
        <taxon>Burkholderiales</taxon>
        <taxon>Comamonadaceae</taxon>
        <taxon>Ramlibacter</taxon>
    </lineage>
</organism>
<dbReference type="InterPro" id="IPR000073">
    <property type="entry name" value="AB_hydrolase_1"/>
</dbReference>
<dbReference type="InterPro" id="IPR000639">
    <property type="entry name" value="Epox_hydrolase-like"/>
</dbReference>
<evidence type="ECO:0000313" key="3">
    <source>
        <dbReference type="Proteomes" id="UP000622707"/>
    </source>
</evidence>
<dbReference type="GO" id="GO:0016787">
    <property type="term" value="F:hydrolase activity"/>
    <property type="evidence" value="ECO:0007669"/>
    <property type="project" value="UniProtKB-KW"/>
</dbReference>
<gene>
    <name evidence="2" type="ORF">JI746_25190</name>
</gene>
<dbReference type="InterPro" id="IPR029058">
    <property type="entry name" value="AB_hydrolase_fold"/>
</dbReference>
<proteinExistence type="predicted"/>
<dbReference type="Proteomes" id="UP000622707">
    <property type="component" value="Unassembled WGS sequence"/>
</dbReference>
<dbReference type="PRINTS" id="PR00111">
    <property type="entry name" value="ABHYDROLASE"/>
</dbReference>
<comment type="caution">
    <text evidence="2">The sequence shown here is derived from an EMBL/GenBank/DDBJ whole genome shotgun (WGS) entry which is preliminary data.</text>
</comment>
<evidence type="ECO:0000259" key="1">
    <source>
        <dbReference type="Pfam" id="PF00561"/>
    </source>
</evidence>
<feature type="domain" description="AB hydrolase-1" evidence="1">
    <location>
        <begin position="42"/>
        <end position="172"/>
    </location>
</feature>
<keyword evidence="2" id="KW-0378">Hydrolase</keyword>